<protein>
    <submittedName>
        <fullName evidence="2">Uncharacterized protein</fullName>
    </submittedName>
</protein>
<comment type="caution">
    <text evidence="2">The sequence shown here is derived from an EMBL/GenBank/DDBJ whole genome shotgun (WGS) entry which is preliminary data.</text>
</comment>
<proteinExistence type="predicted"/>
<dbReference type="Proteomes" id="UP000797356">
    <property type="component" value="Chromosome 4"/>
</dbReference>
<reference evidence="2" key="2">
    <citation type="submission" date="2019-07" db="EMBL/GenBank/DDBJ databases">
        <authorList>
            <person name="Yang Y."/>
            <person name="Bocs S."/>
            <person name="Baudouin L."/>
        </authorList>
    </citation>
    <scope>NUCLEOTIDE SEQUENCE</scope>
    <source>
        <tissue evidence="2">Spear leaf of Hainan Tall coconut</tissue>
    </source>
</reference>
<organism evidence="2 3">
    <name type="scientific">Cocos nucifera</name>
    <name type="common">Coconut palm</name>
    <dbReference type="NCBI Taxonomy" id="13894"/>
    <lineage>
        <taxon>Eukaryota</taxon>
        <taxon>Viridiplantae</taxon>
        <taxon>Streptophyta</taxon>
        <taxon>Embryophyta</taxon>
        <taxon>Tracheophyta</taxon>
        <taxon>Spermatophyta</taxon>
        <taxon>Magnoliopsida</taxon>
        <taxon>Liliopsida</taxon>
        <taxon>Arecaceae</taxon>
        <taxon>Arecoideae</taxon>
        <taxon>Cocoseae</taxon>
        <taxon>Attaleinae</taxon>
        <taxon>Cocos</taxon>
    </lineage>
</organism>
<evidence type="ECO:0000313" key="2">
    <source>
        <dbReference type="EMBL" id="KAG1339013.1"/>
    </source>
</evidence>
<accession>A0A8K0I832</accession>
<keyword evidence="1" id="KW-0732">Signal</keyword>
<feature type="chain" id="PRO_5035464459" evidence="1">
    <location>
        <begin position="24"/>
        <end position="167"/>
    </location>
</feature>
<gene>
    <name evidence="2" type="ORF">COCNU_04G013190</name>
</gene>
<keyword evidence="3" id="KW-1185">Reference proteome</keyword>
<evidence type="ECO:0000313" key="3">
    <source>
        <dbReference type="Proteomes" id="UP000797356"/>
    </source>
</evidence>
<evidence type="ECO:0000256" key="1">
    <source>
        <dbReference type="SAM" id="SignalP"/>
    </source>
</evidence>
<reference evidence="2" key="1">
    <citation type="journal article" date="2017" name="Gigascience">
        <title>The genome draft of coconut (Cocos nucifera).</title>
        <authorList>
            <person name="Xiao Y."/>
            <person name="Xu P."/>
            <person name="Fan H."/>
            <person name="Baudouin L."/>
            <person name="Xia W."/>
            <person name="Bocs S."/>
            <person name="Xu J."/>
            <person name="Li Q."/>
            <person name="Guo A."/>
            <person name="Zhou L."/>
            <person name="Li J."/>
            <person name="Wu Y."/>
            <person name="Ma Z."/>
            <person name="Armero A."/>
            <person name="Issali A.E."/>
            <person name="Liu N."/>
            <person name="Peng M."/>
            <person name="Yang Y."/>
        </authorList>
    </citation>
    <scope>NUCLEOTIDE SEQUENCE</scope>
    <source>
        <tissue evidence="2">Spear leaf of Hainan Tall coconut</tissue>
    </source>
</reference>
<dbReference type="AlphaFoldDB" id="A0A8K0I832"/>
<feature type="signal peptide" evidence="1">
    <location>
        <begin position="1"/>
        <end position="23"/>
    </location>
</feature>
<sequence>MPVVALIGLPFFRPFWWLPPASALMNPFQSDSMAASPQHPGGLPRPDGRICWLPFSPPPSLSSHGSYGHSALMSLQDPMAASTGCSPLPPSLSLRSSSGLMSFQDPMAVLRPWPLSQASLQPCSLPAQRPEDKLLRPEAHPARCLDDMLEGCNGCHPWSPQEPDLQP</sequence>
<name>A0A8K0I832_COCNU</name>
<dbReference type="EMBL" id="CM017875">
    <property type="protein sequence ID" value="KAG1339013.1"/>
    <property type="molecule type" value="Genomic_DNA"/>
</dbReference>